<gene>
    <name evidence="1" type="ORF">AVEN_127314_1</name>
</gene>
<dbReference type="Proteomes" id="UP000499080">
    <property type="component" value="Unassembled WGS sequence"/>
</dbReference>
<dbReference type="PANTHER" id="PTHR23274:SF11">
    <property type="entry name" value="ATP-DEPENDENT DNA HELICASE PIF1"/>
    <property type="match status" value="1"/>
</dbReference>
<evidence type="ECO:0008006" key="3">
    <source>
        <dbReference type="Google" id="ProtNLM"/>
    </source>
</evidence>
<dbReference type="EMBL" id="BGPR01028110">
    <property type="protein sequence ID" value="GBN99052.1"/>
    <property type="molecule type" value="Genomic_DNA"/>
</dbReference>
<keyword evidence="2" id="KW-1185">Reference proteome</keyword>
<dbReference type="SUPFAM" id="SSF52540">
    <property type="entry name" value="P-loop containing nucleoside triphosphate hydrolases"/>
    <property type="match status" value="1"/>
</dbReference>
<reference evidence="1 2" key="1">
    <citation type="journal article" date="2019" name="Sci. Rep.">
        <title>Orb-weaving spider Araneus ventricosus genome elucidates the spidroin gene catalogue.</title>
        <authorList>
            <person name="Kono N."/>
            <person name="Nakamura H."/>
            <person name="Ohtoshi R."/>
            <person name="Moran D.A.P."/>
            <person name="Shinohara A."/>
            <person name="Yoshida Y."/>
            <person name="Fujiwara M."/>
            <person name="Mori M."/>
            <person name="Tomita M."/>
            <person name="Arakawa K."/>
        </authorList>
    </citation>
    <scope>NUCLEOTIDE SEQUENCE [LARGE SCALE GENOMIC DNA]</scope>
</reference>
<dbReference type="Gene3D" id="3.40.50.300">
    <property type="entry name" value="P-loop containing nucleotide triphosphate hydrolases"/>
    <property type="match status" value="1"/>
</dbReference>
<evidence type="ECO:0000313" key="2">
    <source>
        <dbReference type="Proteomes" id="UP000499080"/>
    </source>
</evidence>
<proteinExistence type="predicted"/>
<dbReference type="PANTHER" id="PTHR23274">
    <property type="entry name" value="DNA HELICASE-RELATED"/>
    <property type="match status" value="1"/>
</dbReference>
<dbReference type="OrthoDB" id="416437at2759"/>
<dbReference type="InterPro" id="IPR027417">
    <property type="entry name" value="P-loop_NTPase"/>
</dbReference>
<evidence type="ECO:0000313" key="1">
    <source>
        <dbReference type="EMBL" id="GBN99052.1"/>
    </source>
</evidence>
<protein>
    <recommendedName>
        <fullName evidence="3">ATP-dependent DNA helicase PIF1</fullName>
    </recommendedName>
</protein>
<organism evidence="1 2">
    <name type="scientific">Araneus ventricosus</name>
    <name type="common">Orbweaver spider</name>
    <name type="synonym">Epeira ventricosa</name>
    <dbReference type="NCBI Taxonomy" id="182803"/>
    <lineage>
        <taxon>Eukaryota</taxon>
        <taxon>Metazoa</taxon>
        <taxon>Ecdysozoa</taxon>
        <taxon>Arthropoda</taxon>
        <taxon>Chelicerata</taxon>
        <taxon>Arachnida</taxon>
        <taxon>Araneae</taxon>
        <taxon>Araneomorphae</taxon>
        <taxon>Entelegynae</taxon>
        <taxon>Araneoidea</taxon>
        <taxon>Araneidae</taxon>
        <taxon>Araneus</taxon>
    </lineage>
</organism>
<comment type="caution">
    <text evidence="1">The sequence shown here is derived from an EMBL/GenBank/DDBJ whole genome shotgun (WGS) entry which is preliminary data.</text>
</comment>
<sequence length="282" mass="32274">MNDHLKHLSPFVLKIYETLCPRTSLVLASRGALLSKEGRDAAEAHIIHSHRKSIVHRNHSFIQHHNFLPGRLAVETASLAYSIKLKCGIPYMVTANIDVEDGLVNVAIGILRHIGLNTDLEEEERESNKIKLVRLWIDFPLKDVGKLARVKSRPHVISKFHYINGSWMWTSVHLRTATINISAAAKCKHKQFPKFLAGANTVHKSQGATFDEIFYDNNKSQHNRLAYVGLRRVKTLKGFYLTNNKNLIFNLAKRTTAPNIKEINDEYLRLDRYLMKTFVSQE</sequence>
<name>A0A4Y2TEL3_ARAVE</name>
<accession>A0A4Y2TEL3</accession>
<dbReference type="AlphaFoldDB" id="A0A4Y2TEL3"/>